<reference evidence="7" key="1">
    <citation type="submission" date="2022-07" db="EMBL/GenBank/DDBJ databases">
        <title>Phylogenomic reconstructions and comparative analyses of Kickxellomycotina fungi.</title>
        <authorList>
            <person name="Reynolds N.K."/>
            <person name="Stajich J.E."/>
            <person name="Barry K."/>
            <person name="Grigoriev I.V."/>
            <person name="Crous P."/>
            <person name="Smith M.E."/>
        </authorList>
    </citation>
    <scope>NUCLEOTIDE SEQUENCE</scope>
    <source>
        <strain evidence="7">RSA 861</strain>
    </source>
</reference>
<dbReference type="SMART" id="SM01399">
    <property type="entry name" value="Sybindin"/>
    <property type="match status" value="1"/>
</dbReference>
<dbReference type="GO" id="GO:0005783">
    <property type="term" value="C:endoplasmic reticulum"/>
    <property type="evidence" value="ECO:0007669"/>
    <property type="project" value="UniProtKB-SubCell"/>
</dbReference>
<evidence type="ECO:0000256" key="5">
    <source>
        <dbReference type="ARBA" id="ARBA00023034"/>
    </source>
</evidence>
<dbReference type="OrthoDB" id="10252102at2759"/>
<evidence type="ECO:0000313" key="8">
    <source>
        <dbReference type="Proteomes" id="UP001150569"/>
    </source>
</evidence>
<dbReference type="InterPro" id="IPR011012">
    <property type="entry name" value="Longin-like_dom_sf"/>
</dbReference>
<keyword evidence="3 6" id="KW-0256">Endoplasmic reticulum</keyword>
<dbReference type="InterPro" id="IPR006722">
    <property type="entry name" value="Sedlin"/>
</dbReference>
<dbReference type="PANTHER" id="PTHR12403">
    <property type="entry name" value="TRAFFICKING PROTEIN PARTICLE COMPLEX SUBUNIT 2"/>
    <property type="match status" value="1"/>
</dbReference>
<comment type="subcellular location">
    <subcellularLocation>
        <location evidence="6">Endoplasmic reticulum</location>
    </subcellularLocation>
    <subcellularLocation>
        <location evidence="6">Golgi apparatus</location>
        <location evidence="6">cis-Golgi network</location>
    </subcellularLocation>
    <subcellularLocation>
        <location evidence="1">Golgi apparatus</location>
    </subcellularLocation>
</comment>
<dbReference type="CDD" id="cd14825">
    <property type="entry name" value="TRAPPC2_sedlin"/>
    <property type="match status" value="1"/>
</dbReference>
<dbReference type="SUPFAM" id="SSF64356">
    <property type="entry name" value="SNARE-like"/>
    <property type="match status" value="1"/>
</dbReference>
<evidence type="ECO:0000256" key="3">
    <source>
        <dbReference type="ARBA" id="ARBA00022824"/>
    </source>
</evidence>
<organism evidence="7 8">
    <name type="scientific">Tieghemiomyces parasiticus</name>
    <dbReference type="NCBI Taxonomy" id="78921"/>
    <lineage>
        <taxon>Eukaryota</taxon>
        <taxon>Fungi</taxon>
        <taxon>Fungi incertae sedis</taxon>
        <taxon>Zoopagomycota</taxon>
        <taxon>Kickxellomycotina</taxon>
        <taxon>Dimargaritomycetes</taxon>
        <taxon>Dimargaritales</taxon>
        <taxon>Dimargaritaceae</taxon>
        <taxon>Tieghemiomyces</taxon>
    </lineage>
</organism>
<sequence length="143" mass="16559">MSHVYYFVIVGTDDTPLYESELGLQFKDTAPSAKKEEARYLNQFVAHAALDIIDEAVCTTNDLYLRTVDKYNELNVSCYVTPSNIRFILLHDNKADDSIRQFFVECHELYIKILCNPFYMINTPITSAPFDIRVKSLARRHLL</sequence>
<dbReference type="GO" id="GO:0030008">
    <property type="term" value="C:TRAPP complex"/>
    <property type="evidence" value="ECO:0007669"/>
    <property type="project" value="UniProtKB-UniRule"/>
</dbReference>
<protein>
    <recommendedName>
        <fullName evidence="6">Trafficking protein particle complex subunit</fullName>
    </recommendedName>
</protein>
<dbReference type="Proteomes" id="UP001150569">
    <property type="component" value="Unassembled WGS sequence"/>
</dbReference>
<evidence type="ECO:0000256" key="4">
    <source>
        <dbReference type="ARBA" id="ARBA00022892"/>
    </source>
</evidence>
<dbReference type="InterPro" id="IPR007233">
    <property type="entry name" value="TRAPPC"/>
</dbReference>
<dbReference type="AlphaFoldDB" id="A0A9W8A234"/>
<dbReference type="GO" id="GO:0006888">
    <property type="term" value="P:endoplasmic reticulum to Golgi vesicle-mediated transport"/>
    <property type="evidence" value="ECO:0007669"/>
    <property type="project" value="UniProtKB-UniRule"/>
</dbReference>
<keyword evidence="2 6" id="KW-0813">Transport</keyword>
<keyword evidence="8" id="KW-1185">Reference proteome</keyword>
<evidence type="ECO:0000313" key="7">
    <source>
        <dbReference type="EMBL" id="KAJ1921298.1"/>
    </source>
</evidence>
<evidence type="ECO:0000256" key="6">
    <source>
        <dbReference type="RuleBase" id="RU366065"/>
    </source>
</evidence>
<comment type="similarity">
    <text evidence="6">Belongs to the TRAPP small subunits family.</text>
</comment>
<dbReference type="EMBL" id="JANBPT010000422">
    <property type="protein sequence ID" value="KAJ1921298.1"/>
    <property type="molecule type" value="Genomic_DNA"/>
</dbReference>
<dbReference type="Gene3D" id="3.30.450.70">
    <property type="match status" value="1"/>
</dbReference>
<name>A0A9W8A234_9FUNG</name>
<accession>A0A9W8A234</accession>
<gene>
    <name evidence="7" type="primary">TRS20_2</name>
    <name evidence="7" type="ORF">IWQ60_006794</name>
</gene>
<proteinExistence type="inferred from homology"/>
<evidence type="ECO:0000256" key="1">
    <source>
        <dbReference type="ARBA" id="ARBA00004555"/>
    </source>
</evidence>
<comment type="subunit">
    <text evidence="6">Part of the multisubunit transport protein particle (TRAPP) complex.</text>
</comment>
<keyword evidence="4 6" id="KW-0931">ER-Golgi transport</keyword>
<evidence type="ECO:0000256" key="2">
    <source>
        <dbReference type="ARBA" id="ARBA00022448"/>
    </source>
</evidence>
<comment type="caution">
    <text evidence="7">The sequence shown here is derived from an EMBL/GenBank/DDBJ whole genome shotgun (WGS) entry which is preliminary data.</text>
</comment>
<dbReference type="Pfam" id="PF04628">
    <property type="entry name" value="Sedlin_N"/>
    <property type="match status" value="1"/>
</dbReference>
<keyword evidence="5 6" id="KW-0333">Golgi apparatus</keyword>
<dbReference type="GO" id="GO:0005794">
    <property type="term" value="C:Golgi apparatus"/>
    <property type="evidence" value="ECO:0007669"/>
    <property type="project" value="UniProtKB-SubCell"/>
</dbReference>